<organism evidence="11 12">
    <name type="scientific">Arthrobacter russicus</name>
    <dbReference type="NCBI Taxonomy" id="172040"/>
    <lineage>
        <taxon>Bacteria</taxon>
        <taxon>Bacillati</taxon>
        <taxon>Actinomycetota</taxon>
        <taxon>Actinomycetes</taxon>
        <taxon>Micrococcales</taxon>
        <taxon>Micrococcaceae</taxon>
        <taxon>Arthrobacter</taxon>
    </lineage>
</organism>
<dbReference type="InterPro" id="IPR039793">
    <property type="entry name" value="UROS/Hem4"/>
</dbReference>
<accession>A0ABU1J8H7</accession>
<dbReference type="Pfam" id="PF02602">
    <property type="entry name" value="HEM4"/>
    <property type="match status" value="1"/>
</dbReference>
<dbReference type="CDD" id="cd06578">
    <property type="entry name" value="HemD"/>
    <property type="match status" value="1"/>
</dbReference>
<reference evidence="11 12" key="1">
    <citation type="submission" date="2023-07" db="EMBL/GenBank/DDBJ databases">
        <title>Sequencing the genomes of 1000 actinobacteria strains.</title>
        <authorList>
            <person name="Klenk H.-P."/>
        </authorList>
    </citation>
    <scope>NUCLEOTIDE SEQUENCE [LARGE SCALE GENOMIC DNA]</scope>
    <source>
        <strain evidence="11 12">DSM 14555</strain>
    </source>
</reference>
<dbReference type="SUPFAM" id="SSF69618">
    <property type="entry name" value="HemD-like"/>
    <property type="match status" value="1"/>
</dbReference>
<dbReference type="InterPro" id="IPR036108">
    <property type="entry name" value="4pyrrol_syn_uPrphyn_synt_sf"/>
</dbReference>
<dbReference type="EC" id="4.2.1.75" evidence="3 9"/>
<evidence type="ECO:0000313" key="12">
    <source>
        <dbReference type="Proteomes" id="UP001185069"/>
    </source>
</evidence>
<evidence type="ECO:0000256" key="9">
    <source>
        <dbReference type="RuleBase" id="RU366031"/>
    </source>
</evidence>
<evidence type="ECO:0000259" key="10">
    <source>
        <dbReference type="Pfam" id="PF02602"/>
    </source>
</evidence>
<dbReference type="EMBL" id="JAVDQF010000001">
    <property type="protein sequence ID" value="MDR6268714.1"/>
    <property type="molecule type" value="Genomic_DNA"/>
</dbReference>
<dbReference type="PANTHER" id="PTHR38042">
    <property type="entry name" value="UROPORPHYRINOGEN-III SYNTHASE, CHLOROPLASTIC"/>
    <property type="match status" value="1"/>
</dbReference>
<keyword evidence="11" id="KW-0489">Methyltransferase</keyword>
<evidence type="ECO:0000256" key="1">
    <source>
        <dbReference type="ARBA" id="ARBA00004772"/>
    </source>
</evidence>
<dbReference type="Gene3D" id="3.40.50.10090">
    <property type="match status" value="2"/>
</dbReference>
<evidence type="ECO:0000256" key="5">
    <source>
        <dbReference type="ARBA" id="ARBA00023244"/>
    </source>
</evidence>
<gene>
    <name evidence="11" type="ORF">JOE69_000952</name>
</gene>
<dbReference type="RefSeq" id="WP_309796542.1">
    <property type="nucleotide sequence ID" value="NZ_BAAAHY010000006.1"/>
</dbReference>
<evidence type="ECO:0000313" key="11">
    <source>
        <dbReference type="EMBL" id="MDR6268714.1"/>
    </source>
</evidence>
<evidence type="ECO:0000256" key="8">
    <source>
        <dbReference type="ARBA" id="ARBA00048617"/>
    </source>
</evidence>
<dbReference type="GO" id="GO:0004852">
    <property type="term" value="F:uroporphyrinogen-III synthase activity"/>
    <property type="evidence" value="ECO:0007669"/>
    <property type="project" value="UniProtKB-EC"/>
</dbReference>
<evidence type="ECO:0000256" key="2">
    <source>
        <dbReference type="ARBA" id="ARBA00008133"/>
    </source>
</evidence>
<comment type="caution">
    <text evidence="11">The sequence shown here is derived from an EMBL/GenBank/DDBJ whole genome shotgun (WGS) entry which is preliminary data.</text>
</comment>
<evidence type="ECO:0000256" key="3">
    <source>
        <dbReference type="ARBA" id="ARBA00013109"/>
    </source>
</evidence>
<sequence>MSGGTQLRGMSVLVTRSPDRSGALVGALEEAGAEALLLPLIDFEAVDFPVEALARGDYAWLVVSSITTVRALKAAAAARGTSLAELVPNQTRVATIGPSSRKVLEAEGLQVDLAPEDRQSAAGLIEILPQFGGAAVWLPQSDIAAPALAEALRTAGATVTVCTAYRTVDYPARRRLSTELAVGLPDPAAPVLSVAQARERIAQGSLHAVVAASPSAASRIATALAPLGAAKFIAIGEPTAEQAARDGIVVAATAAQPTPEGIVRALIDVRGNSSAHGRTTS</sequence>
<keyword evidence="11" id="KW-0808">Transferase</keyword>
<dbReference type="PANTHER" id="PTHR38042:SF1">
    <property type="entry name" value="UROPORPHYRINOGEN-III SYNTHASE, CHLOROPLASTIC"/>
    <property type="match status" value="1"/>
</dbReference>
<comment type="pathway">
    <text evidence="1 9">Porphyrin-containing compound metabolism; protoporphyrin-IX biosynthesis; coproporphyrinogen-III from 5-aminolevulinate: step 3/4.</text>
</comment>
<dbReference type="Proteomes" id="UP001185069">
    <property type="component" value="Unassembled WGS sequence"/>
</dbReference>
<name>A0ABU1J8H7_9MICC</name>
<comment type="similarity">
    <text evidence="2 9">Belongs to the uroporphyrinogen-III synthase family.</text>
</comment>
<comment type="function">
    <text evidence="6 9">Catalyzes cyclization of the linear tetrapyrrole, hydroxymethylbilane, to the macrocyclic uroporphyrinogen III.</text>
</comment>
<dbReference type="GO" id="GO:0032259">
    <property type="term" value="P:methylation"/>
    <property type="evidence" value="ECO:0007669"/>
    <property type="project" value="UniProtKB-KW"/>
</dbReference>
<evidence type="ECO:0000256" key="7">
    <source>
        <dbReference type="ARBA" id="ARBA00040167"/>
    </source>
</evidence>
<comment type="catalytic activity">
    <reaction evidence="8 9">
        <text>hydroxymethylbilane = uroporphyrinogen III + H2O</text>
        <dbReference type="Rhea" id="RHEA:18965"/>
        <dbReference type="ChEBI" id="CHEBI:15377"/>
        <dbReference type="ChEBI" id="CHEBI:57308"/>
        <dbReference type="ChEBI" id="CHEBI:57845"/>
        <dbReference type="EC" id="4.2.1.75"/>
    </reaction>
</comment>
<dbReference type="InterPro" id="IPR003754">
    <property type="entry name" value="4pyrrol_synth_uPrphyn_synth"/>
</dbReference>
<evidence type="ECO:0000256" key="4">
    <source>
        <dbReference type="ARBA" id="ARBA00023239"/>
    </source>
</evidence>
<keyword evidence="5 9" id="KW-0627">Porphyrin biosynthesis</keyword>
<keyword evidence="12" id="KW-1185">Reference proteome</keyword>
<keyword evidence="4 9" id="KW-0456">Lyase</keyword>
<proteinExistence type="inferred from homology"/>
<feature type="domain" description="Tetrapyrrole biosynthesis uroporphyrinogen III synthase" evidence="10">
    <location>
        <begin position="23"/>
        <end position="263"/>
    </location>
</feature>
<protein>
    <recommendedName>
        <fullName evidence="7 9">Uroporphyrinogen-III synthase</fullName>
        <ecNumber evidence="3 9">4.2.1.75</ecNumber>
    </recommendedName>
</protein>
<dbReference type="GO" id="GO:0004851">
    <property type="term" value="F:uroporphyrin-III C-methyltransferase activity"/>
    <property type="evidence" value="ECO:0007669"/>
    <property type="project" value="UniProtKB-EC"/>
</dbReference>
<evidence type="ECO:0000256" key="6">
    <source>
        <dbReference type="ARBA" id="ARBA00037589"/>
    </source>
</evidence>